<dbReference type="SUPFAM" id="SSF51430">
    <property type="entry name" value="NAD(P)-linked oxidoreductase"/>
    <property type="match status" value="1"/>
</dbReference>
<dbReference type="PANTHER" id="PTHR43827">
    <property type="entry name" value="2,5-DIKETO-D-GLUCONIC ACID REDUCTASE"/>
    <property type="match status" value="1"/>
</dbReference>
<sequence length="1301" mass="144491">MFYNILDAAAEAAFNVDRRRVQQKIRAVALAEDARGGFELLKVRYVMPDWSVHCRMLDLAVAEKAALDKSRSLPDTLASFLPEEALRNAFKEKIRIFMADGEFSEPLAARLSKVQGTLPGLKAIMRCSVHSGQRALEKALATDPDVQVLVKSWVLGFSDGSGKNPGGFCRAVRNSQKLQRLTAEKQLEVLDESLRRVSHFGFAPQRFNTVCDACVNVSENIEAVCNVLSHLAAVDDQLSGWATELLQKCFQPERKFTHSLDGSHLRLASTAHNLQQLERLINRLFDFRSPTGEMQQPLVLDDSYAHGYVQRLQATLQLEQNKCLVVKQKLVFWHSGSSRNKLRTFVANELGAIRNIAQLFLQGLKADVEVGVQSSLAPFDVNHAMCSDEALPEPDIFKPLAAAAEVEVTQLAKEFLLARPTAMLVKSQPRGDKFFPNNRSLMKVRLDGPTADELVQRRANEIVAKKPCLKVLQAYRRMFAPSGGSQGCRGELPKRVLNRRLNPNSRAGLKRQRAQEQQQLLQQGPAESQPEDLATLEAEAEQSAKRRRTDKQDSLAAALNKYKIKKEEWARLDASSEAAAAGRLIEKEREAEKRFEKLKKIRMAKLSSVQSDVLAAGRVLMIVNGHDSTKTPNMADLERLGEARRWPDSLEDQINLVFDLLRQTSEDSHRLLYWVCLSDVVERQFLFRPAESAFASVARLLGGGFCGAAWTMACMNEARLLPALTALHCSLTTKQELCLHSSCLSDTSAVDASRMLGAVLDGIERADLTVQWTRRKKWRDVTCKKCSVIVDSETADKYRKKKQRHPGCLMTVAEFIAASNTALLSLVLAHKLGHDFARVHAVLYSGTKDVWFAATAMPGLLAFVYDAFFLQGWKAVFRIGAGLLAFLEDQLLQMSLEDISHHLHQCKKHLRLPRHNGQLGPAAFRVLLRFDVGLGSLEELESGFQLQRLEVLLSQVSVPGEHDAQLNRWGAEPTQHTMWALVLALAAQLGTAQPPTTKLWNGVEMPMIAAGSWQYNISEAYQSHKLALKAGFTMLDTALDYHNQEGVGRAVNEAGMREKIFVETKIPGCGMDSTMLNVFKCYENTKRDLELDLAKLNLSYIDLVIVHFPPISSMVTRSCNSWSGGCQMVRAQWKAMEEFYKQGKARAIGVSNYCPSCYDCLNSTATVLPMVNQVQLHLGMGTDPAGIVSWHKKHGIQLQAYSVLGNTAVSHKASPEILTGNLTTSIAKAHGKSSVQVALKWVVSQGIPAVTKSASAEHLSADLDLWSWDFTDEEKQALDAMSSPKGSYSFGCTSEDMKILV</sequence>
<feature type="compositionally biased region" description="Low complexity" evidence="4">
    <location>
        <begin position="515"/>
        <end position="528"/>
    </location>
</feature>
<dbReference type="CDD" id="cd19071">
    <property type="entry name" value="AKR_AKR1-5-like"/>
    <property type="match status" value="1"/>
</dbReference>
<protein>
    <submittedName>
        <fullName evidence="6">Prostaglandin F synthase</fullName>
    </submittedName>
</protein>
<organism evidence="6 7">
    <name type="scientific">Symbiodinium microadriaticum</name>
    <name type="common">Dinoflagellate</name>
    <name type="synonym">Zooxanthella microadriatica</name>
    <dbReference type="NCBI Taxonomy" id="2951"/>
    <lineage>
        <taxon>Eukaryota</taxon>
        <taxon>Sar</taxon>
        <taxon>Alveolata</taxon>
        <taxon>Dinophyceae</taxon>
        <taxon>Suessiales</taxon>
        <taxon>Symbiodiniaceae</taxon>
        <taxon>Symbiodinium</taxon>
    </lineage>
</organism>
<evidence type="ECO:0000259" key="5">
    <source>
        <dbReference type="Pfam" id="PF00248"/>
    </source>
</evidence>
<dbReference type="OrthoDB" id="418585at2759"/>
<comment type="caution">
    <text evidence="6">The sequence shown here is derived from an EMBL/GenBank/DDBJ whole genome shotgun (WGS) entry which is preliminary data.</text>
</comment>
<dbReference type="InterPro" id="IPR018170">
    <property type="entry name" value="Aldo/ket_reductase_CS"/>
</dbReference>
<feature type="region of interest" description="Disordered" evidence="4">
    <location>
        <begin position="505"/>
        <end position="553"/>
    </location>
</feature>
<evidence type="ECO:0000256" key="1">
    <source>
        <dbReference type="ARBA" id="ARBA00007905"/>
    </source>
</evidence>
<feature type="domain" description="NADP-dependent oxidoreductase" evidence="5">
    <location>
        <begin position="1011"/>
        <end position="1281"/>
    </location>
</feature>
<dbReference type="Gene3D" id="3.20.20.100">
    <property type="entry name" value="NADP-dependent oxidoreductase domain"/>
    <property type="match status" value="1"/>
</dbReference>
<dbReference type="InterPro" id="IPR036812">
    <property type="entry name" value="NAD(P)_OxRdtase_dom_sf"/>
</dbReference>
<dbReference type="Proteomes" id="UP000186817">
    <property type="component" value="Unassembled WGS sequence"/>
</dbReference>
<dbReference type="InterPro" id="IPR035969">
    <property type="entry name" value="Rab-GAP_TBC_sf"/>
</dbReference>
<dbReference type="Pfam" id="PF00248">
    <property type="entry name" value="Aldo_ket_red"/>
    <property type="match status" value="1"/>
</dbReference>
<keyword evidence="7" id="KW-1185">Reference proteome</keyword>
<name>A0A1Q9CT19_SYMMI</name>
<evidence type="ECO:0000256" key="3">
    <source>
        <dbReference type="ARBA" id="ARBA00023002"/>
    </source>
</evidence>
<dbReference type="PRINTS" id="PR00069">
    <property type="entry name" value="ALDKETRDTASE"/>
</dbReference>
<dbReference type="EMBL" id="LSRX01000938">
    <property type="protein sequence ID" value="OLP86063.1"/>
    <property type="molecule type" value="Genomic_DNA"/>
</dbReference>
<dbReference type="PANTHER" id="PTHR43827:SF3">
    <property type="entry name" value="NADP-DEPENDENT OXIDOREDUCTASE DOMAIN-CONTAINING PROTEIN"/>
    <property type="match status" value="1"/>
</dbReference>
<proteinExistence type="inferred from homology"/>
<dbReference type="GO" id="GO:0016616">
    <property type="term" value="F:oxidoreductase activity, acting on the CH-OH group of donors, NAD or NADP as acceptor"/>
    <property type="evidence" value="ECO:0007669"/>
    <property type="project" value="UniProtKB-ARBA"/>
</dbReference>
<gene>
    <name evidence="6" type="ORF">AK812_SmicGene32879</name>
</gene>
<comment type="similarity">
    <text evidence="1">Belongs to the aldo/keto reductase family.</text>
</comment>
<keyword evidence="2" id="KW-0521">NADP</keyword>
<dbReference type="Gene3D" id="1.10.472.80">
    <property type="entry name" value="Ypt/Rab-GAP domain of gyp1p, domain 3"/>
    <property type="match status" value="1"/>
</dbReference>
<evidence type="ECO:0000256" key="2">
    <source>
        <dbReference type="ARBA" id="ARBA00022857"/>
    </source>
</evidence>
<dbReference type="PROSITE" id="PS00062">
    <property type="entry name" value="ALDOKETO_REDUCTASE_2"/>
    <property type="match status" value="1"/>
</dbReference>
<evidence type="ECO:0000313" key="7">
    <source>
        <dbReference type="Proteomes" id="UP000186817"/>
    </source>
</evidence>
<evidence type="ECO:0000313" key="6">
    <source>
        <dbReference type="EMBL" id="OLP86063.1"/>
    </source>
</evidence>
<evidence type="ECO:0000256" key="4">
    <source>
        <dbReference type="SAM" id="MobiDB-lite"/>
    </source>
</evidence>
<keyword evidence="3" id="KW-0560">Oxidoreductase</keyword>
<dbReference type="SUPFAM" id="SSF47923">
    <property type="entry name" value="Ypt/Rab-GAP domain of gyp1p"/>
    <property type="match status" value="1"/>
</dbReference>
<accession>A0A1Q9CT19</accession>
<dbReference type="InterPro" id="IPR023210">
    <property type="entry name" value="NADP_OxRdtase_dom"/>
</dbReference>
<reference evidence="6 7" key="1">
    <citation type="submission" date="2016-02" db="EMBL/GenBank/DDBJ databases">
        <title>Genome analysis of coral dinoflagellate symbionts highlights evolutionary adaptations to a symbiotic lifestyle.</title>
        <authorList>
            <person name="Aranda M."/>
            <person name="Li Y."/>
            <person name="Liew Y.J."/>
            <person name="Baumgarten S."/>
            <person name="Simakov O."/>
            <person name="Wilson M."/>
            <person name="Piel J."/>
            <person name="Ashoor H."/>
            <person name="Bougouffa S."/>
            <person name="Bajic V.B."/>
            <person name="Ryu T."/>
            <person name="Ravasi T."/>
            <person name="Bayer T."/>
            <person name="Micklem G."/>
            <person name="Kim H."/>
            <person name="Bhak J."/>
            <person name="Lajeunesse T.C."/>
            <person name="Voolstra C.R."/>
        </authorList>
    </citation>
    <scope>NUCLEOTIDE SEQUENCE [LARGE SCALE GENOMIC DNA]</scope>
    <source>
        <strain evidence="6 7">CCMP2467</strain>
    </source>
</reference>
<dbReference type="InterPro" id="IPR020471">
    <property type="entry name" value="AKR"/>
</dbReference>